<protein>
    <submittedName>
        <fullName evidence="2">Membrane-associated protein, putative</fullName>
    </submittedName>
</protein>
<keyword evidence="3" id="KW-1185">Reference proteome</keyword>
<gene>
    <name evidence="2" type="ORF">BSAL_64650</name>
</gene>
<name>A0A0S4IXZ2_BODSA</name>
<keyword evidence="1" id="KW-0812">Transmembrane</keyword>
<proteinExistence type="predicted"/>
<sequence>MRTALLVNLVVAVTTFTACLMAPWYMEWSALRQDLEAQLGAPSPLSPDLSLQTSAVSVSAMFLPNSVERMEAARRARVWMQSLHVCKGNARPSWCNVNRGLTAATVVRQLVLASAQTPRHGTAAPQVLLQTSSWMGSVAVELLLLNQVVEGFVAAVGSASSCQMFTSHYKHHVAQVHCVDVESDPHAREWVELGKVGSFEGCSTRATCVAKRMSDDSALLSVGKGEMNSPSIVVLDFDAGLGVLAASSLMAALRATNSVGKHQLATIVHWQPPTTQRGRRLLHDYWASIQRKNESLITELFPLFVVHALHGECSSVSPIPFAEFASHYLGVRPSAPEDDDGATHYPSSCIFIARLAQADHLLPLSSILQNDVKSLHGTTPFHRSGGVSLKAPTAVPFGAMDVFLIGIAVVVGVALCYGVSKNWFGRKRRVVTGVV</sequence>
<evidence type="ECO:0000313" key="2">
    <source>
        <dbReference type="EMBL" id="CUF66665.1"/>
    </source>
</evidence>
<feature type="transmembrane region" description="Helical" evidence="1">
    <location>
        <begin position="397"/>
        <end position="419"/>
    </location>
</feature>
<evidence type="ECO:0000313" key="3">
    <source>
        <dbReference type="Proteomes" id="UP000051952"/>
    </source>
</evidence>
<organism evidence="2 3">
    <name type="scientific">Bodo saltans</name>
    <name type="common">Flagellated protozoan</name>
    <dbReference type="NCBI Taxonomy" id="75058"/>
    <lineage>
        <taxon>Eukaryota</taxon>
        <taxon>Discoba</taxon>
        <taxon>Euglenozoa</taxon>
        <taxon>Kinetoplastea</taxon>
        <taxon>Metakinetoplastina</taxon>
        <taxon>Eubodonida</taxon>
        <taxon>Bodonidae</taxon>
        <taxon>Bodo</taxon>
    </lineage>
</organism>
<dbReference type="AlphaFoldDB" id="A0A0S4IXZ2"/>
<accession>A0A0S4IXZ2</accession>
<keyword evidence="1" id="KW-0472">Membrane</keyword>
<dbReference type="VEuPathDB" id="TriTrypDB:BSAL_64650"/>
<reference evidence="3" key="1">
    <citation type="submission" date="2015-09" db="EMBL/GenBank/DDBJ databases">
        <authorList>
            <consortium name="Pathogen Informatics"/>
        </authorList>
    </citation>
    <scope>NUCLEOTIDE SEQUENCE [LARGE SCALE GENOMIC DNA]</scope>
    <source>
        <strain evidence="3">Lake Konstanz</strain>
    </source>
</reference>
<dbReference type="PROSITE" id="PS51257">
    <property type="entry name" value="PROKAR_LIPOPROTEIN"/>
    <property type="match status" value="1"/>
</dbReference>
<dbReference type="Proteomes" id="UP000051952">
    <property type="component" value="Unassembled WGS sequence"/>
</dbReference>
<keyword evidence="1" id="KW-1133">Transmembrane helix</keyword>
<evidence type="ECO:0000256" key="1">
    <source>
        <dbReference type="SAM" id="Phobius"/>
    </source>
</evidence>
<dbReference type="EMBL" id="CYKH01000377">
    <property type="protein sequence ID" value="CUF66665.1"/>
    <property type="molecule type" value="Genomic_DNA"/>
</dbReference>